<gene>
    <name evidence="2" type="ORF">Q9L58_007064</name>
</gene>
<dbReference type="EMBL" id="JBBBZM010000106">
    <property type="protein sequence ID" value="KAL0634046.1"/>
    <property type="molecule type" value="Genomic_DNA"/>
</dbReference>
<sequence>MAPTQSTAAPIEQEQPVRHRPTTVLEFDPLQLPQALADAISAAPATGAARQQLQRAQTVYRRTYPASHPQMLTRAASATTLGVTLIKSRLSWEPVGGEARMYFHHGLNEWRRFSSEEMVEKDDVPGSSARLRKRDMLKKIFSLKSRGGKSDREKKGLTISAPVAGSVRYNELR</sequence>
<accession>A0ABR3GER1</accession>
<name>A0ABR3GER1_9PEZI</name>
<reference evidence="2 3" key="1">
    <citation type="submission" date="2024-02" db="EMBL/GenBank/DDBJ databases">
        <title>Discinaceae phylogenomics.</title>
        <authorList>
            <person name="Dirks A.C."/>
            <person name="James T.Y."/>
        </authorList>
    </citation>
    <scope>NUCLEOTIDE SEQUENCE [LARGE SCALE GENOMIC DNA]</scope>
    <source>
        <strain evidence="2 3">ACD0624</strain>
    </source>
</reference>
<keyword evidence="3" id="KW-1185">Reference proteome</keyword>
<evidence type="ECO:0000256" key="1">
    <source>
        <dbReference type="SAM" id="MobiDB-lite"/>
    </source>
</evidence>
<evidence type="ECO:0000313" key="3">
    <source>
        <dbReference type="Proteomes" id="UP001447188"/>
    </source>
</evidence>
<dbReference type="Proteomes" id="UP001447188">
    <property type="component" value="Unassembled WGS sequence"/>
</dbReference>
<organism evidence="2 3">
    <name type="scientific">Discina gigas</name>
    <dbReference type="NCBI Taxonomy" id="1032678"/>
    <lineage>
        <taxon>Eukaryota</taxon>
        <taxon>Fungi</taxon>
        <taxon>Dikarya</taxon>
        <taxon>Ascomycota</taxon>
        <taxon>Pezizomycotina</taxon>
        <taxon>Pezizomycetes</taxon>
        <taxon>Pezizales</taxon>
        <taxon>Discinaceae</taxon>
        <taxon>Discina</taxon>
    </lineage>
</organism>
<comment type="caution">
    <text evidence="2">The sequence shown here is derived from an EMBL/GenBank/DDBJ whole genome shotgun (WGS) entry which is preliminary data.</text>
</comment>
<proteinExistence type="predicted"/>
<feature type="region of interest" description="Disordered" evidence="1">
    <location>
        <begin position="1"/>
        <end position="20"/>
    </location>
</feature>
<evidence type="ECO:0000313" key="2">
    <source>
        <dbReference type="EMBL" id="KAL0634046.1"/>
    </source>
</evidence>
<protein>
    <submittedName>
        <fullName evidence="2">Uncharacterized protein</fullName>
    </submittedName>
</protein>